<accession>A0AAE4ZA70</accession>
<evidence type="ECO:0000313" key="2">
    <source>
        <dbReference type="Proteomes" id="UP000702544"/>
    </source>
</evidence>
<dbReference type="AlphaFoldDB" id="A0AAE4ZA70"/>
<dbReference type="Proteomes" id="UP000702544">
    <property type="component" value="Unassembled WGS sequence"/>
</dbReference>
<organism evidence="1 2">
    <name type="scientific">Candidatus Kutchimonas denitrificans</name>
    <dbReference type="NCBI Taxonomy" id="3056748"/>
    <lineage>
        <taxon>Bacteria</taxon>
        <taxon>Pseudomonadati</taxon>
        <taxon>Gemmatimonadota</taxon>
        <taxon>Gemmatimonadia</taxon>
        <taxon>Candidatus Palauibacterales</taxon>
        <taxon>Candidatus Palauibacteraceae</taxon>
        <taxon>Candidatus Kutchimonas</taxon>
    </lineage>
</organism>
<dbReference type="EMBL" id="JAACAK010000002">
    <property type="protein sequence ID" value="NIR73615.1"/>
    <property type="molecule type" value="Genomic_DNA"/>
</dbReference>
<reference evidence="1 2" key="1">
    <citation type="submission" date="2020-01" db="EMBL/GenBank/DDBJ databases">
        <title>Genomes assembled from Gulf of Kutch pelagic sediment metagenomes.</title>
        <authorList>
            <person name="Chandrashekar M."/>
            <person name="Mahajan M.S."/>
            <person name="Dave K.J."/>
            <person name="Vatsa P."/>
            <person name="Nathani N.M."/>
        </authorList>
    </citation>
    <scope>NUCLEOTIDE SEQUENCE [LARGE SCALE GENOMIC DNA]</scope>
    <source>
        <strain evidence="1">KS3-K002</strain>
    </source>
</reference>
<proteinExistence type="predicted"/>
<comment type="caution">
    <text evidence="1">The sequence shown here is derived from an EMBL/GenBank/DDBJ whole genome shotgun (WGS) entry which is preliminary data.</text>
</comment>
<protein>
    <recommendedName>
        <fullName evidence="3">Lipoprotein</fullName>
    </recommendedName>
</protein>
<evidence type="ECO:0000313" key="1">
    <source>
        <dbReference type="EMBL" id="NIR73615.1"/>
    </source>
</evidence>
<evidence type="ECO:0008006" key="3">
    <source>
        <dbReference type="Google" id="ProtNLM"/>
    </source>
</evidence>
<sequence length="78" mass="8197">MRRPVLAVALLAAVGALGCSSPEASRVRGGDPGADVGNRREVVEIHAGARPYYRTPCAVSKRECTGPESVFGTDRTLD</sequence>
<dbReference type="PROSITE" id="PS51257">
    <property type="entry name" value="PROKAR_LIPOPROTEIN"/>
    <property type="match status" value="1"/>
</dbReference>
<gene>
    <name evidence="1" type="ORF">GWO12_00645</name>
</gene>
<name>A0AAE4ZA70_9BACT</name>